<name>A0A0Q9XGT1_DROMO</name>
<evidence type="ECO:0000313" key="3">
    <source>
        <dbReference type="Proteomes" id="UP000009192"/>
    </source>
</evidence>
<sequence>MIETDDKTIKAKQFQLLQRALGAEITLALEGQTRDSRQQQLELLVDRRNSGLLFLMCALARGAAIQSNSNSYNNNISNNINGNHCNHK</sequence>
<proteinExistence type="predicted"/>
<keyword evidence="3" id="KW-1185">Reference proteome</keyword>
<dbReference type="Proteomes" id="UP000009192">
    <property type="component" value="Unassembled WGS sequence"/>
</dbReference>
<organism evidence="2 3">
    <name type="scientific">Drosophila mojavensis</name>
    <name type="common">Fruit fly</name>
    <dbReference type="NCBI Taxonomy" id="7230"/>
    <lineage>
        <taxon>Eukaryota</taxon>
        <taxon>Metazoa</taxon>
        <taxon>Ecdysozoa</taxon>
        <taxon>Arthropoda</taxon>
        <taxon>Hexapoda</taxon>
        <taxon>Insecta</taxon>
        <taxon>Pterygota</taxon>
        <taxon>Neoptera</taxon>
        <taxon>Endopterygota</taxon>
        <taxon>Diptera</taxon>
        <taxon>Brachycera</taxon>
        <taxon>Muscomorpha</taxon>
        <taxon>Ephydroidea</taxon>
        <taxon>Drosophilidae</taxon>
        <taxon>Drosophila</taxon>
    </lineage>
</organism>
<dbReference type="AlphaFoldDB" id="A0A0Q9XGT1"/>
<accession>A0A0Q9XGT1</accession>
<evidence type="ECO:0000256" key="1">
    <source>
        <dbReference type="SAM" id="MobiDB-lite"/>
    </source>
</evidence>
<dbReference type="EMBL" id="CH933814">
    <property type="protein sequence ID" value="KRG07461.1"/>
    <property type="molecule type" value="Genomic_DNA"/>
</dbReference>
<protein>
    <submittedName>
        <fullName evidence="2">Uncharacterized protein</fullName>
    </submittedName>
</protein>
<gene>
    <name evidence="2" type="primary">Dmoj\GI26674</name>
    <name evidence="2" type="ORF">Dmoj_GI26674</name>
</gene>
<dbReference type="InParanoid" id="A0A0Q9XGT1"/>
<reference evidence="2 3" key="1">
    <citation type="journal article" date="2007" name="Nature">
        <title>Evolution of genes and genomes on the Drosophila phylogeny.</title>
        <authorList>
            <consortium name="Drosophila 12 Genomes Consortium"/>
            <person name="Clark A.G."/>
            <person name="Eisen M.B."/>
            <person name="Smith D.R."/>
            <person name="Bergman C.M."/>
            <person name="Oliver B."/>
            <person name="Markow T.A."/>
            <person name="Kaufman T.C."/>
            <person name="Kellis M."/>
            <person name="Gelbart W."/>
            <person name="Iyer V.N."/>
            <person name="Pollard D.A."/>
            <person name="Sackton T.B."/>
            <person name="Larracuente A.M."/>
            <person name="Singh N.D."/>
            <person name="Abad J.P."/>
            <person name="Abt D.N."/>
            <person name="Adryan B."/>
            <person name="Aguade M."/>
            <person name="Akashi H."/>
            <person name="Anderson W.W."/>
            <person name="Aquadro C.F."/>
            <person name="Ardell D.H."/>
            <person name="Arguello R."/>
            <person name="Artieri C.G."/>
            <person name="Barbash D.A."/>
            <person name="Barker D."/>
            <person name="Barsanti P."/>
            <person name="Batterham P."/>
            <person name="Batzoglou S."/>
            <person name="Begun D."/>
            <person name="Bhutkar A."/>
            <person name="Blanco E."/>
            <person name="Bosak S.A."/>
            <person name="Bradley R.K."/>
            <person name="Brand A.D."/>
            <person name="Brent M.R."/>
            <person name="Brooks A.N."/>
            <person name="Brown R.H."/>
            <person name="Butlin R.K."/>
            <person name="Caggese C."/>
            <person name="Calvi B.R."/>
            <person name="Bernardo de Carvalho A."/>
            <person name="Caspi A."/>
            <person name="Castrezana S."/>
            <person name="Celniker S.E."/>
            <person name="Chang J.L."/>
            <person name="Chapple C."/>
            <person name="Chatterji S."/>
            <person name="Chinwalla A."/>
            <person name="Civetta A."/>
            <person name="Clifton S.W."/>
            <person name="Comeron J.M."/>
            <person name="Costello J.C."/>
            <person name="Coyne J.A."/>
            <person name="Daub J."/>
            <person name="David R.G."/>
            <person name="Delcher A.L."/>
            <person name="Delehaunty K."/>
            <person name="Do C.B."/>
            <person name="Ebling H."/>
            <person name="Edwards K."/>
            <person name="Eickbush T."/>
            <person name="Evans J.D."/>
            <person name="Filipski A."/>
            <person name="Findeiss S."/>
            <person name="Freyhult E."/>
            <person name="Fulton L."/>
            <person name="Fulton R."/>
            <person name="Garcia A.C."/>
            <person name="Gardiner A."/>
            <person name="Garfield D.A."/>
            <person name="Garvin B.E."/>
            <person name="Gibson G."/>
            <person name="Gilbert D."/>
            <person name="Gnerre S."/>
            <person name="Godfrey J."/>
            <person name="Good R."/>
            <person name="Gotea V."/>
            <person name="Gravely B."/>
            <person name="Greenberg A.J."/>
            <person name="Griffiths-Jones S."/>
            <person name="Gross S."/>
            <person name="Guigo R."/>
            <person name="Gustafson E.A."/>
            <person name="Haerty W."/>
            <person name="Hahn M.W."/>
            <person name="Halligan D.L."/>
            <person name="Halpern A.L."/>
            <person name="Halter G.M."/>
            <person name="Han M.V."/>
            <person name="Heger A."/>
            <person name="Hillier L."/>
            <person name="Hinrichs A.S."/>
            <person name="Holmes I."/>
            <person name="Hoskins R.A."/>
            <person name="Hubisz M.J."/>
            <person name="Hultmark D."/>
            <person name="Huntley M.A."/>
            <person name="Jaffe D.B."/>
            <person name="Jagadeeshan S."/>
            <person name="Jeck W.R."/>
            <person name="Johnson J."/>
            <person name="Jones C.D."/>
            <person name="Jordan W.C."/>
            <person name="Karpen G.H."/>
            <person name="Kataoka E."/>
            <person name="Keightley P.D."/>
            <person name="Kheradpour P."/>
            <person name="Kirkness E.F."/>
            <person name="Koerich L.B."/>
            <person name="Kristiansen K."/>
            <person name="Kudrna D."/>
            <person name="Kulathinal R.J."/>
            <person name="Kumar S."/>
            <person name="Kwok R."/>
            <person name="Lander E."/>
            <person name="Langley C.H."/>
            <person name="Lapoint R."/>
            <person name="Lazzaro B.P."/>
            <person name="Lee S.J."/>
            <person name="Levesque L."/>
            <person name="Li R."/>
            <person name="Lin C.F."/>
            <person name="Lin M.F."/>
            <person name="Lindblad-Toh K."/>
            <person name="Llopart A."/>
            <person name="Long M."/>
            <person name="Low L."/>
            <person name="Lozovsky E."/>
            <person name="Lu J."/>
            <person name="Luo M."/>
            <person name="Machado C.A."/>
            <person name="Makalowski W."/>
            <person name="Marzo M."/>
            <person name="Matsuda M."/>
            <person name="Matzkin L."/>
            <person name="McAllister B."/>
            <person name="McBride C.S."/>
            <person name="McKernan B."/>
            <person name="McKernan K."/>
            <person name="Mendez-Lago M."/>
            <person name="Minx P."/>
            <person name="Mollenhauer M.U."/>
            <person name="Montooth K."/>
            <person name="Mount S.M."/>
            <person name="Mu X."/>
            <person name="Myers E."/>
            <person name="Negre B."/>
            <person name="Newfeld S."/>
            <person name="Nielsen R."/>
            <person name="Noor M.A."/>
            <person name="O'Grady P."/>
            <person name="Pachter L."/>
            <person name="Papaceit M."/>
            <person name="Parisi M.J."/>
            <person name="Parisi M."/>
            <person name="Parts L."/>
            <person name="Pedersen J.S."/>
            <person name="Pesole G."/>
            <person name="Phillippy A.M."/>
            <person name="Ponting C.P."/>
            <person name="Pop M."/>
            <person name="Porcelli D."/>
            <person name="Powell J.R."/>
            <person name="Prohaska S."/>
            <person name="Pruitt K."/>
            <person name="Puig M."/>
            <person name="Quesneville H."/>
            <person name="Ram K.R."/>
            <person name="Rand D."/>
            <person name="Rasmussen M.D."/>
            <person name="Reed L.K."/>
            <person name="Reenan R."/>
            <person name="Reily A."/>
            <person name="Remington K.A."/>
            <person name="Rieger T.T."/>
            <person name="Ritchie M.G."/>
            <person name="Robin C."/>
            <person name="Rogers Y.H."/>
            <person name="Rohde C."/>
            <person name="Rozas J."/>
            <person name="Rubenfield M.J."/>
            <person name="Ruiz A."/>
            <person name="Russo S."/>
            <person name="Salzberg S.L."/>
            <person name="Sanchez-Gracia A."/>
            <person name="Saranga D.J."/>
            <person name="Sato H."/>
            <person name="Schaeffer S.W."/>
            <person name="Schatz M.C."/>
            <person name="Schlenke T."/>
            <person name="Schwartz R."/>
            <person name="Segarra C."/>
            <person name="Singh R.S."/>
            <person name="Sirot L."/>
            <person name="Sirota M."/>
            <person name="Sisneros N.B."/>
            <person name="Smith C.D."/>
            <person name="Smith T.F."/>
            <person name="Spieth J."/>
            <person name="Stage D.E."/>
            <person name="Stark A."/>
            <person name="Stephan W."/>
            <person name="Strausberg R.L."/>
            <person name="Strempel S."/>
            <person name="Sturgill D."/>
            <person name="Sutton G."/>
            <person name="Sutton G.G."/>
            <person name="Tao W."/>
            <person name="Teichmann S."/>
            <person name="Tobari Y.N."/>
            <person name="Tomimura Y."/>
            <person name="Tsolas J.M."/>
            <person name="Valente V.L."/>
            <person name="Venter E."/>
            <person name="Venter J.C."/>
            <person name="Vicario S."/>
            <person name="Vieira F.G."/>
            <person name="Vilella A.J."/>
            <person name="Villasante A."/>
            <person name="Walenz B."/>
            <person name="Wang J."/>
            <person name="Wasserman M."/>
            <person name="Watts T."/>
            <person name="Wilson D."/>
            <person name="Wilson R.K."/>
            <person name="Wing R.A."/>
            <person name="Wolfner M.F."/>
            <person name="Wong A."/>
            <person name="Wong G.K."/>
            <person name="Wu C.I."/>
            <person name="Wu G."/>
            <person name="Yamamoto D."/>
            <person name="Yang H.P."/>
            <person name="Yang S.P."/>
            <person name="Yorke J.A."/>
            <person name="Yoshida K."/>
            <person name="Zdobnov E."/>
            <person name="Zhang P."/>
            <person name="Zhang Y."/>
            <person name="Zimin A.V."/>
            <person name="Baldwin J."/>
            <person name="Abdouelleil A."/>
            <person name="Abdulkadir J."/>
            <person name="Abebe A."/>
            <person name="Abera B."/>
            <person name="Abreu J."/>
            <person name="Acer S.C."/>
            <person name="Aftuck L."/>
            <person name="Alexander A."/>
            <person name="An P."/>
            <person name="Anderson E."/>
            <person name="Anderson S."/>
            <person name="Arachi H."/>
            <person name="Azer M."/>
            <person name="Bachantsang P."/>
            <person name="Barry A."/>
            <person name="Bayul T."/>
            <person name="Berlin A."/>
            <person name="Bessette D."/>
            <person name="Bloom T."/>
            <person name="Blye J."/>
            <person name="Boguslavskiy L."/>
            <person name="Bonnet C."/>
            <person name="Boukhgalter B."/>
            <person name="Bourzgui I."/>
            <person name="Brown A."/>
            <person name="Cahill P."/>
            <person name="Channer S."/>
            <person name="Cheshatsang Y."/>
            <person name="Chuda L."/>
            <person name="Citroen M."/>
            <person name="Collymore A."/>
            <person name="Cooke P."/>
            <person name="Costello M."/>
            <person name="D'Aco K."/>
            <person name="Daza R."/>
            <person name="De Haan G."/>
            <person name="DeGray S."/>
            <person name="DeMaso C."/>
            <person name="Dhargay N."/>
            <person name="Dooley K."/>
            <person name="Dooley E."/>
            <person name="Doricent M."/>
            <person name="Dorje P."/>
            <person name="Dorjee K."/>
            <person name="Dupes A."/>
            <person name="Elong R."/>
            <person name="Falk J."/>
            <person name="Farina A."/>
            <person name="Faro S."/>
            <person name="Ferguson D."/>
            <person name="Fisher S."/>
            <person name="Foley C.D."/>
            <person name="Franke A."/>
            <person name="Friedrich D."/>
            <person name="Gadbois L."/>
            <person name="Gearin G."/>
            <person name="Gearin C.R."/>
            <person name="Giannoukos G."/>
            <person name="Goode T."/>
            <person name="Graham J."/>
            <person name="Grandbois E."/>
            <person name="Grewal S."/>
            <person name="Gyaltsen K."/>
            <person name="Hafez N."/>
            <person name="Hagos B."/>
            <person name="Hall J."/>
            <person name="Henson C."/>
            <person name="Hollinger A."/>
            <person name="Honan T."/>
            <person name="Huard M.D."/>
            <person name="Hughes L."/>
            <person name="Hurhula B."/>
            <person name="Husby M.E."/>
            <person name="Kamat A."/>
            <person name="Kanga B."/>
            <person name="Kashin S."/>
            <person name="Khazanovich D."/>
            <person name="Kisner P."/>
            <person name="Lance K."/>
            <person name="Lara M."/>
            <person name="Lee W."/>
            <person name="Lennon N."/>
            <person name="Letendre F."/>
            <person name="LeVine R."/>
            <person name="Lipovsky A."/>
            <person name="Liu X."/>
            <person name="Liu J."/>
            <person name="Liu S."/>
            <person name="Lokyitsang T."/>
            <person name="Lokyitsang Y."/>
            <person name="Lubonja R."/>
            <person name="Lui A."/>
            <person name="MacDonald P."/>
            <person name="Magnisalis V."/>
            <person name="Maru K."/>
            <person name="Matthews C."/>
            <person name="McCusker W."/>
            <person name="McDonough S."/>
            <person name="Mehta T."/>
            <person name="Meldrim J."/>
            <person name="Meneus L."/>
            <person name="Mihai O."/>
            <person name="Mihalev A."/>
            <person name="Mihova T."/>
            <person name="Mittelman R."/>
            <person name="Mlenga V."/>
            <person name="Montmayeur A."/>
            <person name="Mulrain L."/>
            <person name="Navidi A."/>
            <person name="Naylor J."/>
            <person name="Negash T."/>
            <person name="Nguyen T."/>
            <person name="Nguyen N."/>
            <person name="Nicol R."/>
            <person name="Norbu C."/>
            <person name="Norbu N."/>
            <person name="Novod N."/>
            <person name="O'Neill B."/>
            <person name="Osman S."/>
            <person name="Markiewicz E."/>
            <person name="Oyono O.L."/>
            <person name="Patti C."/>
            <person name="Phunkhang P."/>
            <person name="Pierre F."/>
            <person name="Priest M."/>
            <person name="Raghuraman S."/>
            <person name="Rege F."/>
            <person name="Reyes R."/>
            <person name="Rise C."/>
            <person name="Rogov P."/>
            <person name="Ross K."/>
            <person name="Ryan E."/>
            <person name="Settipalli S."/>
            <person name="Shea T."/>
            <person name="Sherpa N."/>
            <person name="Shi L."/>
            <person name="Shih D."/>
            <person name="Sparrow T."/>
            <person name="Spaulding J."/>
            <person name="Stalker J."/>
            <person name="Stange-Thomann N."/>
            <person name="Stavropoulos S."/>
            <person name="Stone C."/>
            <person name="Strader C."/>
            <person name="Tesfaye S."/>
            <person name="Thomson T."/>
            <person name="Thoulutsang Y."/>
            <person name="Thoulutsang D."/>
            <person name="Topham K."/>
            <person name="Topping I."/>
            <person name="Tsamla T."/>
            <person name="Vassiliev H."/>
            <person name="Vo A."/>
            <person name="Wangchuk T."/>
            <person name="Wangdi T."/>
            <person name="Weiand M."/>
            <person name="Wilkinson J."/>
            <person name="Wilson A."/>
            <person name="Yadav S."/>
            <person name="Young G."/>
            <person name="Yu Q."/>
            <person name="Zembek L."/>
            <person name="Zhong D."/>
            <person name="Zimmer A."/>
            <person name="Zwirko Z."/>
            <person name="Jaffe D.B."/>
            <person name="Alvarez P."/>
            <person name="Brockman W."/>
            <person name="Butler J."/>
            <person name="Chin C."/>
            <person name="Gnerre S."/>
            <person name="Grabherr M."/>
            <person name="Kleber M."/>
            <person name="Mauceli E."/>
            <person name="MacCallum I."/>
        </authorList>
    </citation>
    <scope>NUCLEOTIDE SEQUENCE [LARGE SCALE GENOMIC DNA]</scope>
    <source>
        <strain evidence="3">Tucson 15081-1352.22</strain>
    </source>
</reference>
<evidence type="ECO:0000313" key="2">
    <source>
        <dbReference type="EMBL" id="KRG07461.1"/>
    </source>
</evidence>
<dbReference type="KEGG" id="dmo:Dmoj_GI26674"/>
<feature type="region of interest" description="Disordered" evidence="1">
    <location>
        <begin position="69"/>
        <end position="88"/>
    </location>
</feature>